<dbReference type="STRING" id="336963.C4JT86"/>
<gene>
    <name evidence="9" type="ORF">UREG_05675</name>
</gene>
<keyword evidence="4" id="KW-0235">DNA replication</keyword>
<evidence type="ECO:0000256" key="7">
    <source>
        <dbReference type="ARBA" id="ARBA00032930"/>
    </source>
</evidence>
<dbReference type="GO" id="GO:0042276">
    <property type="term" value="P:error-prone translesion synthesis"/>
    <property type="evidence" value="ECO:0007669"/>
    <property type="project" value="TreeGrafter"/>
</dbReference>
<keyword evidence="5" id="KW-0238">DNA-binding</keyword>
<dbReference type="InterPro" id="IPR016266">
    <property type="entry name" value="POLE2"/>
</dbReference>
<sequence length="688" mass="75807">MSCCNTDFVGSNCGRGWREDGLAEILLDEVARTWKNAGGGAIVEEATQPSLRKILDSLESRVSDGQLHLLPGKAHSNTSSKNDDLLVTDTSSALYDKMDDPNSRASTLASDNLLLSDPGKWFRVINAFEQPRVIYDSDRRHFVMSPFSSSLLPSSCDRIETFRDRYNRVYQRVLRNNAFRKPSNISPAFRPTQSSLSPDGVYNITFVSSLQGRNSTSHLLLGLIHLSPSGGLYLSDLTGTIALSIQHAKGVPAGETWFAPGMILLVDGIYEEQTNAGTQTSATCGYEGNVGGKFVVLSVAGPPCERREVSLGISTSGYASISHEGFGWMDFIGVGSERTEGNRLRRLKQKYSVTETRTKLVIMSEINLDSQRNLEGLRNVLKAYDALPLARIPLAFLLIGNFAQRPVMGGNEFADSIDYKEHFDQLALVLSDCMRLLQNSMFIFVPGDNDPWTSCFCVGAAPPIPRGPIPDLFTSRVRHAFNIANEEGQNFLSKKLKGSAIWTTNPARLSIFGPVEELVVFRDDISERLRRMSLDLEGETYEVPTTTTGINYLGDQDACSNTMDCTKISLTGSDQYPSTESDDIQGNAKINISVSHKLVKSLLDQGHLSPFPTTVRPVMWDYATALHLYPLPTTLILADPAVGPFTLTYEGCHVINPGRLVADASPNRASWVEYDFITHKSCIHESQF</sequence>
<evidence type="ECO:0000256" key="5">
    <source>
        <dbReference type="ARBA" id="ARBA00023125"/>
    </source>
</evidence>
<dbReference type="Pfam" id="PF04042">
    <property type="entry name" value="DNA_pol_E_B"/>
    <property type="match status" value="1"/>
</dbReference>
<dbReference type="GeneID" id="8439313"/>
<evidence type="ECO:0000256" key="4">
    <source>
        <dbReference type="ARBA" id="ARBA00022705"/>
    </source>
</evidence>
<protein>
    <recommendedName>
        <fullName evidence="3">DNA polymerase epsilon subunit B</fullName>
    </recommendedName>
    <alternativeName>
        <fullName evidence="7">DNA polymerase II subunit 2</fullName>
    </alternativeName>
</protein>
<dbReference type="VEuPathDB" id="FungiDB:UREG_05675"/>
<evidence type="ECO:0000256" key="6">
    <source>
        <dbReference type="ARBA" id="ARBA00023242"/>
    </source>
</evidence>
<dbReference type="AlphaFoldDB" id="C4JT86"/>
<evidence type="ECO:0000259" key="8">
    <source>
        <dbReference type="Pfam" id="PF04042"/>
    </source>
</evidence>
<dbReference type="OMA" id="PEDGAWF"/>
<dbReference type="GO" id="GO:0006261">
    <property type="term" value="P:DNA-templated DNA replication"/>
    <property type="evidence" value="ECO:0007669"/>
    <property type="project" value="InterPro"/>
</dbReference>
<comment type="similarity">
    <text evidence="2">Belongs to the DNA polymerase epsilon subunit B family.</text>
</comment>
<dbReference type="Proteomes" id="UP000002058">
    <property type="component" value="Unassembled WGS sequence"/>
</dbReference>
<dbReference type="KEGG" id="ure:UREG_05675"/>
<dbReference type="RefSeq" id="XP_002584986.1">
    <property type="nucleotide sequence ID" value="XM_002584940.1"/>
</dbReference>
<evidence type="ECO:0000313" key="10">
    <source>
        <dbReference type="Proteomes" id="UP000002058"/>
    </source>
</evidence>
<dbReference type="GO" id="GO:0008622">
    <property type="term" value="C:epsilon DNA polymerase complex"/>
    <property type="evidence" value="ECO:0007669"/>
    <property type="project" value="InterPro"/>
</dbReference>
<dbReference type="OrthoDB" id="10254730at2759"/>
<name>C4JT86_UNCRE</name>
<keyword evidence="10" id="KW-1185">Reference proteome</keyword>
<dbReference type="PANTHER" id="PTHR12708:SF0">
    <property type="entry name" value="DNA POLYMERASE EPSILON SUBUNIT 2"/>
    <property type="match status" value="1"/>
</dbReference>
<dbReference type="GO" id="GO:0003677">
    <property type="term" value="F:DNA binding"/>
    <property type="evidence" value="ECO:0007669"/>
    <property type="project" value="UniProtKB-KW"/>
</dbReference>
<dbReference type="EMBL" id="CH476617">
    <property type="protein sequence ID" value="EEP80833.1"/>
    <property type="molecule type" value="Genomic_DNA"/>
</dbReference>
<dbReference type="InterPro" id="IPR007185">
    <property type="entry name" value="DNA_pol_a/d/e_bsu"/>
</dbReference>
<feature type="domain" description="DNA polymerase alpha/delta/epsilon subunit B" evidence="8">
    <location>
        <begin position="361"/>
        <end position="639"/>
    </location>
</feature>
<dbReference type="FunCoup" id="C4JT86">
    <property type="interactions" value="671"/>
</dbReference>
<dbReference type="PANTHER" id="PTHR12708">
    <property type="entry name" value="DNA POLYMERASE EPSILON SUBUNIT B"/>
    <property type="match status" value="1"/>
</dbReference>
<comment type="subcellular location">
    <subcellularLocation>
        <location evidence="1">Nucleus</location>
    </subcellularLocation>
</comment>
<accession>C4JT86</accession>
<keyword evidence="6" id="KW-0539">Nucleus</keyword>
<evidence type="ECO:0000313" key="9">
    <source>
        <dbReference type="EMBL" id="EEP80833.1"/>
    </source>
</evidence>
<organism evidence="9 10">
    <name type="scientific">Uncinocarpus reesii (strain UAMH 1704)</name>
    <dbReference type="NCBI Taxonomy" id="336963"/>
    <lineage>
        <taxon>Eukaryota</taxon>
        <taxon>Fungi</taxon>
        <taxon>Dikarya</taxon>
        <taxon>Ascomycota</taxon>
        <taxon>Pezizomycotina</taxon>
        <taxon>Eurotiomycetes</taxon>
        <taxon>Eurotiomycetidae</taxon>
        <taxon>Onygenales</taxon>
        <taxon>Onygenaceae</taxon>
        <taxon>Uncinocarpus</taxon>
    </lineage>
</organism>
<dbReference type="eggNOG" id="KOG3818">
    <property type="taxonomic scope" value="Eukaryota"/>
</dbReference>
<dbReference type="HOGENOM" id="CLU_010628_1_0_1"/>
<evidence type="ECO:0000256" key="1">
    <source>
        <dbReference type="ARBA" id="ARBA00004123"/>
    </source>
</evidence>
<evidence type="ECO:0000256" key="2">
    <source>
        <dbReference type="ARBA" id="ARBA00009560"/>
    </source>
</evidence>
<dbReference type="InParanoid" id="C4JT86"/>
<proteinExistence type="inferred from homology"/>
<evidence type="ECO:0000256" key="3">
    <source>
        <dbReference type="ARBA" id="ARBA00016011"/>
    </source>
</evidence>
<reference evidence="10" key="1">
    <citation type="journal article" date="2009" name="Genome Res.">
        <title>Comparative genomic analyses of the human fungal pathogens Coccidioides and their relatives.</title>
        <authorList>
            <person name="Sharpton T.J."/>
            <person name="Stajich J.E."/>
            <person name="Rounsley S.D."/>
            <person name="Gardner M.J."/>
            <person name="Wortman J.R."/>
            <person name="Jordar V.S."/>
            <person name="Maiti R."/>
            <person name="Kodira C.D."/>
            <person name="Neafsey D.E."/>
            <person name="Zeng Q."/>
            <person name="Hung C.-Y."/>
            <person name="McMahan C."/>
            <person name="Muszewska A."/>
            <person name="Grynberg M."/>
            <person name="Mandel M.A."/>
            <person name="Kellner E.M."/>
            <person name="Barker B.M."/>
            <person name="Galgiani J.N."/>
            <person name="Orbach M.J."/>
            <person name="Kirkland T.N."/>
            <person name="Cole G.T."/>
            <person name="Henn M.R."/>
            <person name="Birren B.W."/>
            <person name="Taylor J.W."/>
        </authorList>
    </citation>
    <scope>NUCLEOTIDE SEQUENCE [LARGE SCALE GENOMIC DNA]</scope>
    <source>
        <strain evidence="10">UAMH 1704</strain>
    </source>
</reference>